<dbReference type="GO" id="GO:0000105">
    <property type="term" value="P:L-histidine biosynthetic process"/>
    <property type="evidence" value="ECO:0007669"/>
    <property type="project" value="UniProtKB-UniPathway"/>
</dbReference>
<dbReference type="HAMAP" id="MF_00278">
    <property type="entry name" value="HisH"/>
    <property type="match status" value="1"/>
</dbReference>
<dbReference type="InterPro" id="IPR017926">
    <property type="entry name" value="GATASE"/>
</dbReference>
<comment type="catalytic activity">
    <reaction evidence="9">
        <text>L-glutamine + H2O = L-glutamate + NH4(+)</text>
        <dbReference type="Rhea" id="RHEA:15889"/>
        <dbReference type="ChEBI" id="CHEBI:15377"/>
        <dbReference type="ChEBI" id="CHEBI:28938"/>
        <dbReference type="ChEBI" id="CHEBI:29985"/>
        <dbReference type="ChEBI" id="CHEBI:58359"/>
        <dbReference type="EC" id="3.5.1.2"/>
    </reaction>
</comment>
<dbReference type="Gene3D" id="3.40.50.880">
    <property type="match status" value="1"/>
</dbReference>
<dbReference type="GO" id="GO:0000107">
    <property type="term" value="F:imidazoleglycerol-phosphate synthase activity"/>
    <property type="evidence" value="ECO:0007669"/>
    <property type="project" value="TreeGrafter"/>
</dbReference>
<evidence type="ECO:0000256" key="3">
    <source>
        <dbReference type="ARBA" id="ARBA00022605"/>
    </source>
</evidence>
<keyword evidence="6" id="KW-0368">Histidine biosynthesis</keyword>
<evidence type="ECO:0000256" key="5">
    <source>
        <dbReference type="ARBA" id="ARBA00022962"/>
    </source>
</evidence>
<evidence type="ECO:0000256" key="6">
    <source>
        <dbReference type="ARBA" id="ARBA00023102"/>
    </source>
</evidence>
<keyword evidence="5" id="KW-0315">Glutamine amidotransferase</keyword>
<keyword evidence="4" id="KW-0378">Hydrolase</keyword>
<dbReference type="PANTHER" id="PTHR42701:SF1">
    <property type="entry name" value="IMIDAZOLE GLYCEROL PHOSPHATE SYNTHASE SUBUNIT HISH"/>
    <property type="match status" value="1"/>
</dbReference>
<comment type="catalytic activity">
    <reaction evidence="8">
        <text>5-[(5-phospho-1-deoxy-D-ribulos-1-ylimino)methylamino]-1-(5-phospho-beta-D-ribosyl)imidazole-4-carboxamide + L-glutamine = D-erythro-1-(imidazol-4-yl)glycerol 3-phosphate + 5-amino-1-(5-phospho-beta-D-ribosyl)imidazole-4-carboxamide + L-glutamate + H(+)</text>
        <dbReference type="Rhea" id="RHEA:24793"/>
        <dbReference type="ChEBI" id="CHEBI:15378"/>
        <dbReference type="ChEBI" id="CHEBI:29985"/>
        <dbReference type="ChEBI" id="CHEBI:58278"/>
        <dbReference type="ChEBI" id="CHEBI:58359"/>
        <dbReference type="ChEBI" id="CHEBI:58475"/>
        <dbReference type="ChEBI" id="CHEBI:58525"/>
        <dbReference type="EC" id="4.3.2.10"/>
    </reaction>
</comment>
<evidence type="ECO:0000256" key="2">
    <source>
        <dbReference type="ARBA" id="ARBA00011152"/>
    </source>
</evidence>
<dbReference type="PANTHER" id="PTHR42701">
    <property type="entry name" value="IMIDAZOLE GLYCEROL PHOSPHATE SYNTHASE SUBUNIT HISH"/>
    <property type="match status" value="1"/>
</dbReference>
<dbReference type="UniPathway" id="UPA00031">
    <property type="reaction ID" value="UER00010"/>
</dbReference>
<dbReference type="CDD" id="cd01748">
    <property type="entry name" value="GATase1_IGP_Synthase"/>
    <property type="match status" value="1"/>
</dbReference>
<accession>A0A382BVR5</accession>
<evidence type="ECO:0000256" key="7">
    <source>
        <dbReference type="ARBA" id="ARBA00023239"/>
    </source>
</evidence>
<protein>
    <recommendedName>
        <fullName evidence="10">Glutamine amidotransferase domain-containing protein</fullName>
    </recommendedName>
</protein>
<evidence type="ECO:0000256" key="8">
    <source>
        <dbReference type="ARBA" id="ARBA00047838"/>
    </source>
</evidence>
<dbReference type="PROSITE" id="PS51273">
    <property type="entry name" value="GATASE_TYPE_1"/>
    <property type="match status" value="1"/>
</dbReference>
<comment type="pathway">
    <text evidence="1">Amino-acid biosynthesis; L-histidine biosynthesis; L-histidine from 5-phospho-alpha-D-ribose 1-diphosphate: step 5/9.</text>
</comment>
<feature type="domain" description="Glutamine amidotransferase" evidence="10">
    <location>
        <begin position="15"/>
        <end position="196"/>
    </location>
</feature>
<evidence type="ECO:0000256" key="9">
    <source>
        <dbReference type="ARBA" id="ARBA00049534"/>
    </source>
</evidence>
<sequence length="201" mass="22218">MGNLRSVQKALEFVGAKVIVTHDPDLILNADSVVLPGVGAFKDCMANLEELKLIDPIRKFIDGGKPFLGICLGLQVLFEESAEYGPVAGLGILPGKVIKFSGGSSETKNGQPIKIPHMGWNKVEIKKKDPLFDKVDAAPYFYFVHSYYVVPKDQNMVATVTNYGVEFVSGIQYKNIYAFQFHPEKSQTMGLSLLERFSNIN</sequence>
<evidence type="ECO:0000256" key="1">
    <source>
        <dbReference type="ARBA" id="ARBA00005091"/>
    </source>
</evidence>
<keyword evidence="3" id="KW-0028">Amino-acid biosynthesis</keyword>
<evidence type="ECO:0000313" key="11">
    <source>
        <dbReference type="EMBL" id="SVB17601.1"/>
    </source>
</evidence>
<organism evidence="11">
    <name type="scientific">marine metagenome</name>
    <dbReference type="NCBI Taxonomy" id="408172"/>
    <lineage>
        <taxon>unclassified sequences</taxon>
        <taxon>metagenomes</taxon>
        <taxon>ecological metagenomes</taxon>
    </lineage>
</organism>
<dbReference type="EMBL" id="UINC01031480">
    <property type="protein sequence ID" value="SVB17601.1"/>
    <property type="molecule type" value="Genomic_DNA"/>
</dbReference>
<dbReference type="InterPro" id="IPR010139">
    <property type="entry name" value="Imidazole-glycPsynth_HisH"/>
</dbReference>
<dbReference type="GO" id="GO:0004359">
    <property type="term" value="F:glutaminase activity"/>
    <property type="evidence" value="ECO:0007669"/>
    <property type="project" value="UniProtKB-EC"/>
</dbReference>
<dbReference type="PIRSF" id="PIRSF000495">
    <property type="entry name" value="Amidotransf_hisH"/>
    <property type="match status" value="1"/>
</dbReference>
<evidence type="ECO:0000259" key="10">
    <source>
        <dbReference type="Pfam" id="PF00117"/>
    </source>
</evidence>
<evidence type="ECO:0000256" key="4">
    <source>
        <dbReference type="ARBA" id="ARBA00022801"/>
    </source>
</evidence>
<proteinExistence type="inferred from homology"/>
<dbReference type="SUPFAM" id="SSF52317">
    <property type="entry name" value="Class I glutamine amidotransferase-like"/>
    <property type="match status" value="1"/>
</dbReference>
<dbReference type="InterPro" id="IPR029062">
    <property type="entry name" value="Class_I_gatase-like"/>
</dbReference>
<dbReference type="PROSITE" id="PS51274">
    <property type="entry name" value="GATASE_COBBQ"/>
    <property type="match status" value="1"/>
</dbReference>
<dbReference type="AlphaFoldDB" id="A0A382BVR5"/>
<dbReference type="GO" id="GO:0016829">
    <property type="term" value="F:lyase activity"/>
    <property type="evidence" value="ECO:0007669"/>
    <property type="project" value="UniProtKB-KW"/>
</dbReference>
<dbReference type="Pfam" id="PF00117">
    <property type="entry name" value="GATase"/>
    <property type="match status" value="1"/>
</dbReference>
<dbReference type="NCBIfam" id="TIGR01855">
    <property type="entry name" value="IMP_synth_hisH"/>
    <property type="match status" value="1"/>
</dbReference>
<keyword evidence="7" id="KW-0456">Lyase</keyword>
<comment type="subunit">
    <text evidence="2">Heterodimer of HisH and HisF.</text>
</comment>
<name>A0A382BVR5_9ZZZZ</name>
<reference evidence="11" key="1">
    <citation type="submission" date="2018-05" db="EMBL/GenBank/DDBJ databases">
        <authorList>
            <person name="Lanie J.A."/>
            <person name="Ng W.-L."/>
            <person name="Kazmierczak K.M."/>
            <person name="Andrzejewski T.M."/>
            <person name="Davidsen T.M."/>
            <person name="Wayne K.J."/>
            <person name="Tettelin H."/>
            <person name="Glass J.I."/>
            <person name="Rusch D."/>
            <person name="Podicherti R."/>
            <person name="Tsui H.-C.T."/>
            <person name="Winkler M.E."/>
        </authorList>
    </citation>
    <scope>NUCLEOTIDE SEQUENCE</scope>
</reference>
<gene>
    <name evidence="11" type="ORF">METZ01_LOCUS170455</name>
</gene>